<evidence type="ECO:0000313" key="2">
    <source>
        <dbReference type="Proteomes" id="UP001320159"/>
    </source>
</evidence>
<accession>A0AAP2W4Z9</accession>
<keyword evidence="2" id="KW-1185">Reference proteome</keyword>
<dbReference type="RefSeq" id="WP_230741779.1">
    <property type="nucleotide sequence ID" value="NZ_PGCK01000005.1"/>
</dbReference>
<protein>
    <submittedName>
        <fullName evidence="1">Uncharacterized protein</fullName>
    </submittedName>
</protein>
<proteinExistence type="predicted"/>
<reference evidence="1 2" key="1">
    <citation type="submission" date="2017-11" db="EMBL/GenBank/DDBJ databases">
        <title>Isolation and Characterization of Family Methanocellaceae Species from Potential Methane Hydrate Area Offshore Southwestern Taiwan.</title>
        <authorList>
            <person name="Zhang W.-L."/>
            <person name="Chen W.-C."/>
            <person name="Lai M.-C."/>
            <person name="Chen S.-C."/>
        </authorList>
    </citation>
    <scope>NUCLEOTIDE SEQUENCE [LARGE SCALE GENOMIC DNA]</scope>
    <source>
        <strain evidence="1 2">CWC-04</strain>
    </source>
</reference>
<sequence>MTRTCASCKYVRPTGGICKKGIHMDARGIRRDCKNWQKQDCTNCQYLSKDATDYYYRSTHKLWFIGRGNPFTNESCEGCELREYGMVKGLIEQVKRDACDIYEIIGCLDAEKVSGRRELVSILELIAENISTSANKGGTLGLRARELERTGQRIEEDIGEMIILQREDMINAGYNI</sequence>
<evidence type="ECO:0000313" key="1">
    <source>
        <dbReference type="EMBL" id="MCD1294945.1"/>
    </source>
</evidence>
<dbReference type="AlphaFoldDB" id="A0AAP2W4Z9"/>
<name>A0AAP2W4Z9_9EURY</name>
<dbReference type="EMBL" id="PGCK01000005">
    <property type="protein sequence ID" value="MCD1294945.1"/>
    <property type="molecule type" value="Genomic_DNA"/>
</dbReference>
<comment type="caution">
    <text evidence="1">The sequence shown here is derived from an EMBL/GenBank/DDBJ whole genome shotgun (WGS) entry which is preliminary data.</text>
</comment>
<organism evidence="1 2">
    <name type="scientific">Methanooceanicella nereidis</name>
    <dbReference type="NCBI Taxonomy" id="2052831"/>
    <lineage>
        <taxon>Archaea</taxon>
        <taxon>Methanobacteriati</taxon>
        <taxon>Methanobacteriota</taxon>
        <taxon>Stenosarchaea group</taxon>
        <taxon>Methanomicrobia</taxon>
        <taxon>Methanocellales</taxon>
        <taxon>Methanocellaceae</taxon>
        <taxon>Methanooceanicella</taxon>
    </lineage>
</organism>
<gene>
    <name evidence="1" type="ORF">CUJ83_08035</name>
</gene>
<dbReference type="Proteomes" id="UP001320159">
    <property type="component" value="Unassembled WGS sequence"/>
</dbReference>